<feature type="region of interest" description="Disordered" evidence="1">
    <location>
        <begin position="473"/>
        <end position="515"/>
    </location>
</feature>
<name>A0A8C7WZB6_9TELE</name>
<feature type="region of interest" description="Disordered" evidence="1">
    <location>
        <begin position="752"/>
        <end position="780"/>
    </location>
</feature>
<dbReference type="AlphaFoldDB" id="A0A8C7WZB6"/>
<feature type="compositionally biased region" description="Low complexity" evidence="1">
    <location>
        <begin position="491"/>
        <end position="512"/>
    </location>
</feature>
<evidence type="ECO:0000313" key="2">
    <source>
        <dbReference type="Ensembl" id="ENSOSIP00000005634.1"/>
    </source>
</evidence>
<feature type="region of interest" description="Disordered" evidence="1">
    <location>
        <begin position="1"/>
        <end position="25"/>
    </location>
</feature>
<dbReference type="PANTHER" id="PTHR38004">
    <property type="entry name" value="PROLINE-RICH PROTEIN 33"/>
    <property type="match status" value="1"/>
</dbReference>
<dbReference type="Ensembl" id="ENSOSIT00000006050.1">
    <property type="protein sequence ID" value="ENSOSIP00000005634.1"/>
    <property type="gene ID" value="ENSOSIG00000003902.1"/>
</dbReference>
<feature type="region of interest" description="Disordered" evidence="1">
    <location>
        <begin position="317"/>
        <end position="336"/>
    </location>
</feature>
<protein>
    <submittedName>
        <fullName evidence="2">Uncharacterized protein</fullName>
    </submittedName>
</protein>
<dbReference type="PANTHER" id="PTHR38004:SF1">
    <property type="entry name" value="PROLINE-RICH PROTEIN 33"/>
    <property type="match status" value="1"/>
</dbReference>
<reference evidence="2" key="2">
    <citation type="submission" date="2025-09" db="UniProtKB">
        <authorList>
            <consortium name="Ensembl"/>
        </authorList>
    </citation>
    <scope>IDENTIFICATION</scope>
</reference>
<feature type="compositionally biased region" description="Polar residues" evidence="1">
    <location>
        <begin position="9"/>
        <end position="25"/>
    </location>
</feature>
<feature type="compositionally biased region" description="Polar residues" evidence="1">
    <location>
        <begin position="473"/>
        <end position="482"/>
    </location>
</feature>
<evidence type="ECO:0000256" key="1">
    <source>
        <dbReference type="SAM" id="MobiDB-lite"/>
    </source>
</evidence>
<reference evidence="2" key="1">
    <citation type="submission" date="2025-08" db="UniProtKB">
        <authorList>
            <consortium name="Ensembl"/>
        </authorList>
    </citation>
    <scope>IDENTIFICATION</scope>
</reference>
<dbReference type="Proteomes" id="UP000694383">
    <property type="component" value="Unplaced"/>
</dbReference>
<feature type="compositionally biased region" description="Polar residues" evidence="1">
    <location>
        <begin position="1088"/>
        <end position="1129"/>
    </location>
</feature>
<keyword evidence="3" id="KW-1185">Reference proteome</keyword>
<evidence type="ECO:0000313" key="3">
    <source>
        <dbReference type="Proteomes" id="UP000694383"/>
    </source>
</evidence>
<organism evidence="2 3">
    <name type="scientific">Oryzias sinensis</name>
    <name type="common">Chinese medaka</name>
    <dbReference type="NCBI Taxonomy" id="183150"/>
    <lineage>
        <taxon>Eukaryota</taxon>
        <taxon>Metazoa</taxon>
        <taxon>Chordata</taxon>
        <taxon>Craniata</taxon>
        <taxon>Vertebrata</taxon>
        <taxon>Euteleostomi</taxon>
        <taxon>Actinopterygii</taxon>
        <taxon>Neopterygii</taxon>
        <taxon>Teleostei</taxon>
        <taxon>Neoteleostei</taxon>
        <taxon>Acanthomorphata</taxon>
        <taxon>Ovalentaria</taxon>
        <taxon>Atherinomorphae</taxon>
        <taxon>Beloniformes</taxon>
        <taxon>Adrianichthyidae</taxon>
        <taxon>Oryziinae</taxon>
        <taxon>Oryzias</taxon>
    </lineage>
</organism>
<accession>A0A8C7WZB6</accession>
<dbReference type="GeneTree" id="ENSGT00940000169557"/>
<feature type="compositionally biased region" description="Polar residues" evidence="1">
    <location>
        <begin position="760"/>
        <end position="771"/>
    </location>
</feature>
<sequence length="1138" mass="123791">MAAPVPLPTVNSTSNSHGTVTTVPPDSVALSSPKISTHCLTLSALSSNCYPGLSHSKVTELHPFPVPLSISNTETQPFIGSQRGTNTYLGDKASSLPTVPSFLCVPDKLRPSPVTQMQTPCSSPGFSSYRPPAVQARKSLTSLLEAQMSLANSKPKSQSTYYGLTPAEYAAYGGIRTTALHPSPNPFNSNKPFLNEPYVCKDDKSFNGHEDLSALLRSETLCGPDLSPSQSVKGSEDAAQESWLGAHCNEIQLQKTSNLDRVKTMQQSTNDVSTSKATIPVLKGGEVHSQSVVFSTDAGLAMTPFIGDSRYQSSSSFTNGFTPKAQRDPDEVDNTDKTYNVRKPLMLDKTCCEESRVKVSKESEKVVNFSLLLTQSSIAECKNMNDPPTVKPEPKITDSHTVKNTTGVQQFTNDLSANLPNLRASESLLGKEQKLMEMRSDSLLSNLWNNPPVFANTEHPLHKKSIEAECNNEPNVHSNEFPSPQRPVKASRCSSVRSSSVPKSSNGPSPSVNDSSHICREIQTADTKNHPLKSAVPSISSALLGRDNIEPTSPVPYDTETKSAGFWGSKFYSDSDTSHVPTKQQGQRFSSDINIQARIGCSDVTEQGTTLNSYRTYQEYSNAVDATVNTKEMKHRLHTLNVRAENVPENADFQRKDMSTNSQTIYFRKASTKPFQCSNPGTLENIQSKTEQTHFFYLNRKSNDISTKETTVPNKPNIEAVLPIKAVNLSALDISTPPVISSQRLIAPKSPLIKPERPYSPSTTKSDTMETSGYGASDSNKSPLIPRLQITNKTAVKEIFPISSTIIENQCLASPPPKMKNVIPSETVPSIHLVSAGAETYAINIEQTIQQTVNLMSEEQLMSSNPPGNSQSPICSLNDTKTPLEINSPSLTKTDSNSQHASIKMHSIKEVSHNPQTATSLSPVCLTGLSKEHNPPTFNPLYINTTVDAAEQPLEPTLKHIFKPKIKLLSTKDTLVTEVQMQQPISHVKNNFSSDSTAKEINSSHYPEASMSSFYTNPLLCSTPNLPENGPIKHENPAPEEIPALESPRPLTQAMQTISGMNSVQQVVDKLTLTKAATNTVMKASVGKSTVTDTATPTSLPQASVSVKTLTPNRGMSPSSLQKTGLTETTDSRFRNRK</sequence>
<proteinExistence type="predicted"/>
<feature type="region of interest" description="Disordered" evidence="1">
    <location>
        <begin position="1088"/>
        <end position="1138"/>
    </location>
</feature>